<evidence type="ECO:0000313" key="16">
    <source>
        <dbReference type="EMBL" id="QZP36896.1"/>
    </source>
</evidence>
<dbReference type="EC" id="7.6.2.8" evidence="12"/>
<dbReference type="SUPFAM" id="SSF52540">
    <property type="entry name" value="P-loop containing nucleoside triphosphate hydrolases"/>
    <property type="match status" value="1"/>
</dbReference>
<comment type="function">
    <text evidence="10">Required for corrinoid utilization. Probably part of the ABC transporter complex BtuCDF involved in cobalamin (vitamin B12) import. Probably responsible for energy coupling to the transport system.</text>
</comment>
<evidence type="ECO:0000256" key="1">
    <source>
        <dbReference type="ARBA" id="ARBA00004202"/>
    </source>
</evidence>
<dbReference type="PROSITE" id="PS00211">
    <property type="entry name" value="ABC_TRANSPORTER_1"/>
    <property type="match status" value="1"/>
</dbReference>
<dbReference type="PANTHER" id="PTHR42771:SF2">
    <property type="entry name" value="IRON(3+)-HYDROXAMATE IMPORT ATP-BINDING PROTEIN FHUC"/>
    <property type="match status" value="1"/>
</dbReference>
<dbReference type="GO" id="GO:0015420">
    <property type="term" value="F:ABC-type vitamin B12 transporter activity"/>
    <property type="evidence" value="ECO:0007669"/>
    <property type="project" value="UniProtKB-EC"/>
</dbReference>
<protein>
    <recommendedName>
        <fullName evidence="13">Cobalamin import ATP-binding protein BtuD</fullName>
        <ecNumber evidence="12">7.6.2.8</ecNumber>
    </recommendedName>
    <alternativeName>
        <fullName evidence="14">Vitamin B12-transporting ATPase</fullName>
    </alternativeName>
</protein>
<dbReference type="GeneID" id="67178757"/>
<keyword evidence="3" id="KW-1003">Cell membrane</keyword>
<evidence type="ECO:0000256" key="3">
    <source>
        <dbReference type="ARBA" id="ARBA00022475"/>
    </source>
</evidence>
<dbReference type="AlphaFoldDB" id="A0A8T8WAN4"/>
<keyword evidence="7" id="KW-0406">Ion transport</keyword>
<keyword evidence="17" id="KW-1185">Reference proteome</keyword>
<name>A0A8T8WAN4_9EURY</name>
<feature type="domain" description="ABC transporter" evidence="15">
    <location>
        <begin position="16"/>
        <end position="254"/>
    </location>
</feature>
<dbReference type="Pfam" id="PF00005">
    <property type="entry name" value="ABC_tran"/>
    <property type="match status" value="1"/>
</dbReference>
<keyword evidence="4" id="KW-0547">Nucleotide-binding</keyword>
<dbReference type="GO" id="GO:0006811">
    <property type="term" value="P:monoatomic ion transport"/>
    <property type="evidence" value="ECO:0007669"/>
    <property type="project" value="UniProtKB-KW"/>
</dbReference>
<evidence type="ECO:0000259" key="15">
    <source>
        <dbReference type="PROSITE" id="PS50893"/>
    </source>
</evidence>
<dbReference type="InterPro" id="IPR003593">
    <property type="entry name" value="AAA+_ATPase"/>
</dbReference>
<evidence type="ECO:0000256" key="5">
    <source>
        <dbReference type="ARBA" id="ARBA00022840"/>
    </source>
</evidence>
<evidence type="ECO:0000256" key="11">
    <source>
        <dbReference type="ARBA" id="ARBA00064420"/>
    </source>
</evidence>
<keyword evidence="8" id="KW-0472">Membrane</keyword>
<dbReference type="CDD" id="cd03214">
    <property type="entry name" value="ABC_Iron-Siderophores_B12_Hemin"/>
    <property type="match status" value="1"/>
</dbReference>
<evidence type="ECO:0000313" key="17">
    <source>
        <dbReference type="Proteomes" id="UP000826254"/>
    </source>
</evidence>
<dbReference type="FunFam" id="3.40.50.300:FF:000134">
    <property type="entry name" value="Iron-enterobactin ABC transporter ATP-binding protein"/>
    <property type="match status" value="1"/>
</dbReference>
<dbReference type="KEGG" id="hmp:K6T50_11405"/>
<evidence type="ECO:0000256" key="8">
    <source>
        <dbReference type="ARBA" id="ARBA00023136"/>
    </source>
</evidence>
<evidence type="ECO:0000256" key="14">
    <source>
        <dbReference type="ARBA" id="ARBA00077139"/>
    </source>
</evidence>
<evidence type="ECO:0000256" key="4">
    <source>
        <dbReference type="ARBA" id="ARBA00022741"/>
    </source>
</evidence>
<comment type="subunit">
    <text evidence="11">The complex is composed of two ATP-binding proteins (BtuD), two transmembrane proteins (BtuC) and a solute-binding protein (BtuF).</text>
</comment>
<sequence length="279" mass="30286">MTDTRDTDRPAGDDVLAAEDLVLRYPESDTPVIDGATHAFPEGRVTALVGPNGSGKSTLLRGLAGRLAPRSGTVTLRGRPLDDYGDRERARELARLPQEPTAPDGITVEELAYHGRYPHRGFLDTVDDADVTAVDRALRLVGIDRLRDRPLADLSGGQRRLAWVAMVLAQDADVLLLDEPTTFLDLRHQLAVMDVVRTLREDDETTVVLVLHDIEQAARYADEMVVLRQGDVHAAGPPASVLEPDLLAEVFGIEAEVEPGRFGPRITPIGPADSVTGSR</sequence>
<reference evidence="16 17" key="1">
    <citation type="journal article" date="2021" name="Int. J. Syst. Evol. Microbiol.">
        <title>Halobaculum halophilum sp. nov. and Halobaculum salinum sp. nov., isolated from salt lake and saline soil.</title>
        <authorList>
            <person name="Cui H.L."/>
            <person name="Shi X.W."/>
            <person name="Yin X.M."/>
            <person name="Yang X.Y."/>
            <person name="Hou J."/>
            <person name="Zhu L."/>
        </authorList>
    </citation>
    <scope>NUCLEOTIDE SEQUENCE [LARGE SCALE GENOMIC DNA]</scope>
    <source>
        <strain evidence="16 17">NBRC 109044</strain>
    </source>
</reference>
<evidence type="ECO:0000256" key="9">
    <source>
        <dbReference type="ARBA" id="ARBA00050590"/>
    </source>
</evidence>
<evidence type="ECO:0000256" key="2">
    <source>
        <dbReference type="ARBA" id="ARBA00022448"/>
    </source>
</evidence>
<gene>
    <name evidence="16" type="ORF">K6T50_11405</name>
</gene>
<dbReference type="InterPro" id="IPR003439">
    <property type="entry name" value="ABC_transporter-like_ATP-bd"/>
</dbReference>
<dbReference type="InterPro" id="IPR027417">
    <property type="entry name" value="P-loop_NTPase"/>
</dbReference>
<dbReference type="RefSeq" id="WP_222606714.1">
    <property type="nucleotide sequence ID" value="NZ_CP081958.1"/>
</dbReference>
<dbReference type="InterPro" id="IPR017871">
    <property type="entry name" value="ABC_transporter-like_CS"/>
</dbReference>
<organism evidence="16 17">
    <name type="scientific">Halobaculum magnesiiphilum</name>
    <dbReference type="NCBI Taxonomy" id="1017351"/>
    <lineage>
        <taxon>Archaea</taxon>
        <taxon>Methanobacteriati</taxon>
        <taxon>Methanobacteriota</taxon>
        <taxon>Stenosarchaea group</taxon>
        <taxon>Halobacteria</taxon>
        <taxon>Halobacteriales</taxon>
        <taxon>Haloferacaceae</taxon>
        <taxon>Halobaculum</taxon>
    </lineage>
</organism>
<accession>A0A8T8WAN4</accession>
<comment type="subcellular location">
    <subcellularLocation>
        <location evidence="1">Cell membrane</location>
        <topology evidence="1">Peripheral membrane protein</topology>
    </subcellularLocation>
</comment>
<dbReference type="EMBL" id="CP081958">
    <property type="protein sequence ID" value="QZP36896.1"/>
    <property type="molecule type" value="Genomic_DNA"/>
</dbReference>
<dbReference type="Gene3D" id="3.40.50.300">
    <property type="entry name" value="P-loop containing nucleotide triphosphate hydrolases"/>
    <property type="match status" value="1"/>
</dbReference>
<dbReference type="GO" id="GO:0016887">
    <property type="term" value="F:ATP hydrolysis activity"/>
    <property type="evidence" value="ECO:0007669"/>
    <property type="project" value="InterPro"/>
</dbReference>
<evidence type="ECO:0000256" key="13">
    <source>
        <dbReference type="ARBA" id="ARBA00073649"/>
    </source>
</evidence>
<evidence type="ECO:0000256" key="6">
    <source>
        <dbReference type="ARBA" id="ARBA00023004"/>
    </source>
</evidence>
<evidence type="ECO:0000256" key="12">
    <source>
        <dbReference type="ARBA" id="ARBA00066387"/>
    </source>
</evidence>
<evidence type="ECO:0000256" key="10">
    <source>
        <dbReference type="ARBA" id="ARBA00058960"/>
    </source>
</evidence>
<dbReference type="SMART" id="SM00382">
    <property type="entry name" value="AAA"/>
    <property type="match status" value="1"/>
</dbReference>
<keyword evidence="5 16" id="KW-0067">ATP-binding</keyword>
<dbReference type="InterPro" id="IPR051535">
    <property type="entry name" value="Siderophore_ABC-ATPase"/>
</dbReference>
<evidence type="ECO:0000256" key="7">
    <source>
        <dbReference type="ARBA" id="ARBA00023065"/>
    </source>
</evidence>
<keyword evidence="6" id="KW-0408">Iron</keyword>
<comment type="catalytic activity">
    <reaction evidence="9">
        <text>an R-cob(III)alamin(out) + ATP + H2O = an R-cob(III)alamin(in) + ADP + phosphate + H(+)</text>
        <dbReference type="Rhea" id="RHEA:17873"/>
        <dbReference type="ChEBI" id="CHEBI:15377"/>
        <dbReference type="ChEBI" id="CHEBI:15378"/>
        <dbReference type="ChEBI" id="CHEBI:30616"/>
        <dbReference type="ChEBI" id="CHEBI:43474"/>
        <dbReference type="ChEBI" id="CHEBI:140785"/>
        <dbReference type="ChEBI" id="CHEBI:456216"/>
        <dbReference type="EC" id="7.6.2.8"/>
    </reaction>
</comment>
<proteinExistence type="predicted"/>
<dbReference type="GO" id="GO:0005886">
    <property type="term" value="C:plasma membrane"/>
    <property type="evidence" value="ECO:0007669"/>
    <property type="project" value="UniProtKB-SubCell"/>
</dbReference>
<dbReference type="Proteomes" id="UP000826254">
    <property type="component" value="Chromosome"/>
</dbReference>
<dbReference type="PROSITE" id="PS50893">
    <property type="entry name" value="ABC_TRANSPORTER_2"/>
    <property type="match status" value="1"/>
</dbReference>
<dbReference type="GO" id="GO:0005524">
    <property type="term" value="F:ATP binding"/>
    <property type="evidence" value="ECO:0007669"/>
    <property type="project" value="UniProtKB-KW"/>
</dbReference>
<dbReference type="PANTHER" id="PTHR42771">
    <property type="entry name" value="IRON(3+)-HYDROXAMATE IMPORT ATP-BINDING PROTEIN FHUC"/>
    <property type="match status" value="1"/>
</dbReference>
<keyword evidence="2" id="KW-0813">Transport</keyword>